<organism evidence="3 4">
    <name type="scientific">Novosphingobium lindaniclasticum LE124</name>
    <dbReference type="NCBI Taxonomy" id="1096930"/>
    <lineage>
        <taxon>Bacteria</taxon>
        <taxon>Pseudomonadati</taxon>
        <taxon>Pseudomonadota</taxon>
        <taxon>Alphaproteobacteria</taxon>
        <taxon>Sphingomonadales</taxon>
        <taxon>Sphingomonadaceae</taxon>
        <taxon>Novosphingobium</taxon>
    </lineage>
</organism>
<dbReference type="InterPro" id="IPR023614">
    <property type="entry name" value="Porin_dom_sf"/>
</dbReference>
<evidence type="ECO:0000313" key="4">
    <source>
        <dbReference type="Proteomes" id="UP000015527"/>
    </source>
</evidence>
<evidence type="ECO:0008006" key="5">
    <source>
        <dbReference type="Google" id="ProtNLM"/>
    </source>
</evidence>
<gene>
    <name evidence="3" type="ORF">L284_22420</name>
</gene>
<dbReference type="Proteomes" id="UP000015527">
    <property type="component" value="Unassembled WGS sequence"/>
</dbReference>
<feature type="chain" id="PRO_5004575916" description="Porin" evidence="2">
    <location>
        <begin position="29"/>
        <end position="487"/>
    </location>
</feature>
<dbReference type="PATRIC" id="fig|1096930.3.peg.4411"/>
<protein>
    <recommendedName>
        <fullName evidence="5">Porin</fullName>
    </recommendedName>
</protein>
<accession>T0GUG2</accession>
<comment type="caution">
    <text evidence="3">The sequence shown here is derived from an EMBL/GenBank/DDBJ whole genome shotgun (WGS) entry which is preliminary data.</text>
</comment>
<keyword evidence="4" id="KW-1185">Reference proteome</keyword>
<sequence length="487" mass="51846">MSQHSRRFSRSLALTSVLCLLAPIRAMAQAGDGSSLAELVRQQAQEIADLKQRLSALEAKEGVAGASPVAPAPVAKTEPPASLGHPEAPSRQVADAERVSTTSGPAEVHWGTAAAPVFSSPDGRFTFHPRGRVLLDASNTSGSNHPDRNYLATGARTLRLGADGTVARDFNYTFEVDFSQVNVNVLSAFIGWHSSPNRPVRYEIRAGNVFLDRGVEGGSSPDSVPLLERNTTGTTIAPRSGFYGLGLLGIVSGPNWHASLSATGDDLDGKTAVRDSWAEQGRVHWDPVHMRDGFVHLGAWGFTEKFALNVSDASRASPIGGRLNTVLRVTTAPIVGATGSAGYGGELGFGRRSAWFMAEGGRRRIHVADAADVTARAWSVTGGMFLTGEKPEYDSRYGIFVHPAVLRPIDGGGPGAVELVARYEELAYETVLPRDRGTAATLGVNWYPTSFLRFGANYIHWDLDHQADAGASGDSGDTLTARAQIVF</sequence>
<proteinExistence type="predicted"/>
<feature type="compositionally biased region" description="Low complexity" evidence="1">
    <location>
        <begin position="64"/>
        <end position="75"/>
    </location>
</feature>
<reference evidence="3 4" key="1">
    <citation type="journal article" date="2013" name="Genome Announc.">
        <title>Genome Sequence of Novosphingobium lindaniclasticum LE124T, Isolated from a Hexachlorocyclohexane Dumpsite.</title>
        <authorList>
            <person name="Saxena A."/>
            <person name="Nayyar N."/>
            <person name="Sangwan N."/>
            <person name="Kumari R."/>
            <person name="Khurana J.P."/>
            <person name="Lal R."/>
        </authorList>
    </citation>
    <scope>NUCLEOTIDE SEQUENCE [LARGE SCALE GENOMIC DNA]</scope>
    <source>
        <strain evidence="3 4">LE124</strain>
    </source>
</reference>
<feature type="signal peptide" evidence="2">
    <location>
        <begin position="1"/>
        <end position="28"/>
    </location>
</feature>
<dbReference type="InterPro" id="IPR010870">
    <property type="entry name" value="Porin_O/P"/>
</dbReference>
<evidence type="ECO:0000256" key="2">
    <source>
        <dbReference type="SAM" id="SignalP"/>
    </source>
</evidence>
<dbReference type="Pfam" id="PF07396">
    <property type="entry name" value="Porin_O_P"/>
    <property type="match status" value="1"/>
</dbReference>
<name>T0GUG2_9SPHN</name>
<dbReference type="SUPFAM" id="SSF56935">
    <property type="entry name" value="Porins"/>
    <property type="match status" value="1"/>
</dbReference>
<dbReference type="RefSeq" id="WP_021236147.1">
    <property type="nucleotide sequence ID" value="NZ_ATHL01000153.1"/>
</dbReference>
<dbReference type="Gene3D" id="2.40.160.10">
    <property type="entry name" value="Porin"/>
    <property type="match status" value="1"/>
</dbReference>
<evidence type="ECO:0000256" key="1">
    <source>
        <dbReference type="SAM" id="MobiDB-lite"/>
    </source>
</evidence>
<dbReference type="EMBL" id="ATHL01000153">
    <property type="protein sequence ID" value="EQB07616.1"/>
    <property type="molecule type" value="Genomic_DNA"/>
</dbReference>
<feature type="region of interest" description="Disordered" evidence="1">
    <location>
        <begin position="64"/>
        <end position="106"/>
    </location>
</feature>
<evidence type="ECO:0000313" key="3">
    <source>
        <dbReference type="EMBL" id="EQB07616.1"/>
    </source>
</evidence>
<dbReference type="eggNOG" id="COG3746">
    <property type="taxonomic scope" value="Bacteria"/>
</dbReference>
<keyword evidence="2" id="KW-0732">Signal</keyword>
<dbReference type="OrthoDB" id="9807854at2"/>
<dbReference type="AlphaFoldDB" id="T0GUG2"/>